<sequence>MAGAGADGSRAAGDCPPFLADCRLRAATELLAHTWDGVVLAGLRSGPRRRRDLLRWLGGVSDKALTETLRRLQANGLVDRHPRPAAPPHVDYALTPLGASLVDGPLRALADWTLAHGDDLLAAQDPPPAAG</sequence>
<proteinExistence type="predicted"/>
<dbReference type="EMBL" id="JAATEJ010000001">
    <property type="protein sequence ID" value="NJP41961.1"/>
    <property type="molecule type" value="Genomic_DNA"/>
</dbReference>
<evidence type="ECO:0000256" key="2">
    <source>
        <dbReference type="ARBA" id="ARBA00023125"/>
    </source>
</evidence>
<dbReference type="InterPro" id="IPR036390">
    <property type="entry name" value="WH_DNA-bd_sf"/>
</dbReference>
<name>A0ABX0ZF76_9ACTN</name>
<dbReference type="RefSeq" id="WP_167980831.1">
    <property type="nucleotide sequence ID" value="NZ_JAATEJ010000001.1"/>
</dbReference>
<organism evidence="5 6">
    <name type="scientific">Actinacidiphila epipremni</name>
    <dbReference type="NCBI Taxonomy" id="2053013"/>
    <lineage>
        <taxon>Bacteria</taxon>
        <taxon>Bacillati</taxon>
        <taxon>Actinomycetota</taxon>
        <taxon>Actinomycetes</taxon>
        <taxon>Kitasatosporales</taxon>
        <taxon>Streptomycetaceae</taxon>
        <taxon>Actinacidiphila</taxon>
    </lineage>
</organism>
<protein>
    <submittedName>
        <fullName evidence="5">Helix-turn-helix transcriptional regulator</fullName>
    </submittedName>
</protein>
<gene>
    <name evidence="5" type="ORF">HCN08_00790</name>
</gene>
<keyword evidence="6" id="KW-1185">Reference proteome</keyword>
<comment type="caution">
    <text evidence="5">The sequence shown here is derived from an EMBL/GenBank/DDBJ whole genome shotgun (WGS) entry which is preliminary data.</text>
</comment>
<keyword evidence="1" id="KW-0805">Transcription regulation</keyword>
<dbReference type="Gene3D" id="1.10.10.10">
    <property type="entry name" value="Winged helix-like DNA-binding domain superfamily/Winged helix DNA-binding domain"/>
    <property type="match status" value="1"/>
</dbReference>
<reference evidence="5 6" key="1">
    <citation type="submission" date="2020-03" db="EMBL/GenBank/DDBJ databases">
        <title>WGS of actinomycetes isolated from Thailand.</title>
        <authorList>
            <person name="Thawai C."/>
        </authorList>
    </citation>
    <scope>NUCLEOTIDE SEQUENCE [LARGE SCALE GENOMIC DNA]</scope>
    <source>
        <strain evidence="5 6">PRB2-1</strain>
    </source>
</reference>
<evidence type="ECO:0000256" key="1">
    <source>
        <dbReference type="ARBA" id="ARBA00023015"/>
    </source>
</evidence>
<dbReference type="Pfam" id="PF01638">
    <property type="entry name" value="HxlR"/>
    <property type="match status" value="1"/>
</dbReference>
<dbReference type="InterPro" id="IPR036388">
    <property type="entry name" value="WH-like_DNA-bd_sf"/>
</dbReference>
<dbReference type="PROSITE" id="PS51118">
    <property type="entry name" value="HTH_HXLR"/>
    <property type="match status" value="1"/>
</dbReference>
<evidence type="ECO:0000256" key="3">
    <source>
        <dbReference type="ARBA" id="ARBA00023163"/>
    </source>
</evidence>
<dbReference type="SUPFAM" id="SSF46785">
    <property type="entry name" value="Winged helix' DNA-binding domain"/>
    <property type="match status" value="1"/>
</dbReference>
<keyword evidence="3" id="KW-0804">Transcription</keyword>
<evidence type="ECO:0000313" key="5">
    <source>
        <dbReference type="EMBL" id="NJP41961.1"/>
    </source>
</evidence>
<evidence type="ECO:0000259" key="4">
    <source>
        <dbReference type="PROSITE" id="PS51118"/>
    </source>
</evidence>
<dbReference type="InterPro" id="IPR002577">
    <property type="entry name" value="HTH_HxlR"/>
</dbReference>
<feature type="domain" description="HTH hxlR-type" evidence="4">
    <location>
        <begin position="15"/>
        <end position="121"/>
    </location>
</feature>
<evidence type="ECO:0000313" key="6">
    <source>
        <dbReference type="Proteomes" id="UP000734511"/>
    </source>
</evidence>
<accession>A0ABX0ZF76</accession>
<dbReference type="Proteomes" id="UP000734511">
    <property type="component" value="Unassembled WGS sequence"/>
</dbReference>
<keyword evidence="2" id="KW-0238">DNA-binding</keyword>
<dbReference type="PANTHER" id="PTHR33204:SF37">
    <property type="entry name" value="HTH-TYPE TRANSCRIPTIONAL REGULATOR YODB"/>
    <property type="match status" value="1"/>
</dbReference>
<dbReference type="PANTHER" id="PTHR33204">
    <property type="entry name" value="TRANSCRIPTIONAL REGULATOR, MARR FAMILY"/>
    <property type="match status" value="1"/>
</dbReference>